<feature type="transmembrane region" description="Helical" evidence="8">
    <location>
        <begin position="461"/>
        <end position="481"/>
    </location>
</feature>
<keyword evidence="2" id="KW-0813">Transport</keyword>
<evidence type="ECO:0000256" key="5">
    <source>
        <dbReference type="ARBA" id="ARBA00022989"/>
    </source>
</evidence>
<dbReference type="InterPro" id="IPR050524">
    <property type="entry name" value="APC_YAT"/>
</dbReference>
<dbReference type="PIRSF" id="PIRSF006060">
    <property type="entry name" value="AA_transporter"/>
    <property type="match status" value="1"/>
</dbReference>
<name>A0A0B7K7J2_BIOOC</name>
<keyword evidence="4" id="KW-0029">Amino-acid transport</keyword>
<feature type="transmembrane region" description="Helical" evidence="8">
    <location>
        <begin position="387"/>
        <end position="404"/>
    </location>
</feature>
<evidence type="ECO:0000313" key="10">
    <source>
        <dbReference type="EMBL" id="CEO53268.1"/>
    </source>
</evidence>
<accession>A0A0B7K7J2</accession>
<dbReference type="InterPro" id="IPR004841">
    <property type="entry name" value="AA-permease/SLC12A_dom"/>
</dbReference>
<dbReference type="GO" id="GO:0016020">
    <property type="term" value="C:membrane"/>
    <property type="evidence" value="ECO:0007669"/>
    <property type="project" value="UniProtKB-SubCell"/>
</dbReference>
<keyword evidence="6 8" id="KW-0472">Membrane</keyword>
<evidence type="ECO:0000256" key="3">
    <source>
        <dbReference type="ARBA" id="ARBA00022692"/>
    </source>
</evidence>
<dbReference type="FunFam" id="1.20.1740.10:FF:000006">
    <property type="entry name" value="General amino acid permease"/>
    <property type="match status" value="1"/>
</dbReference>
<dbReference type="Gene3D" id="1.20.1740.10">
    <property type="entry name" value="Amino acid/polyamine transporter I"/>
    <property type="match status" value="1"/>
</dbReference>
<gene>
    <name evidence="10" type="ORF">BN869_000009326_1</name>
</gene>
<feature type="transmembrane region" description="Helical" evidence="8">
    <location>
        <begin position="416"/>
        <end position="440"/>
    </location>
</feature>
<dbReference type="PANTHER" id="PTHR43341">
    <property type="entry name" value="AMINO ACID PERMEASE"/>
    <property type="match status" value="1"/>
</dbReference>
<dbReference type="PANTHER" id="PTHR43341:SF6">
    <property type="entry name" value="AMINO ACID TRANSPORTER (EUROFUNG)"/>
    <property type="match status" value="1"/>
</dbReference>
<keyword evidence="5 8" id="KW-1133">Transmembrane helix</keyword>
<feature type="transmembrane region" description="Helical" evidence="8">
    <location>
        <begin position="80"/>
        <end position="96"/>
    </location>
</feature>
<dbReference type="AlphaFoldDB" id="A0A0B7K7J2"/>
<evidence type="ECO:0000256" key="8">
    <source>
        <dbReference type="SAM" id="Phobius"/>
    </source>
</evidence>
<evidence type="ECO:0000256" key="2">
    <source>
        <dbReference type="ARBA" id="ARBA00022448"/>
    </source>
</evidence>
<feature type="transmembrane region" description="Helical" evidence="8">
    <location>
        <begin position="487"/>
        <end position="510"/>
    </location>
</feature>
<evidence type="ECO:0000256" key="7">
    <source>
        <dbReference type="SAM" id="MobiDB-lite"/>
    </source>
</evidence>
<evidence type="ECO:0000256" key="1">
    <source>
        <dbReference type="ARBA" id="ARBA00004141"/>
    </source>
</evidence>
<comment type="subcellular location">
    <subcellularLocation>
        <location evidence="1">Membrane</location>
        <topology evidence="1">Multi-pass membrane protein</topology>
    </subcellularLocation>
</comment>
<evidence type="ECO:0000256" key="6">
    <source>
        <dbReference type="ARBA" id="ARBA00023136"/>
    </source>
</evidence>
<proteinExistence type="predicted"/>
<feature type="transmembrane region" description="Helical" evidence="8">
    <location>
        <begin position="133"/>
        <end position="152"/>
    </location>
</feature>
<dbReference type="EMBL" id="CDPU01000034">
    <property type="protein sequence ID" value="CEO53268.1"/>
    <property type="molecule type" value="Genomic_DNA"/>
</dbReference>
<protein>
    <recommendedName>
        <fullName evidence="9">Amino acid permease/ SLC12A domain-containing protein</fullName>
    </recommendedName>
</protein>
<organism evidence="10">
    <name type="scientific">Bionectria ochroleuca</name>
    <name type="common">Gliocladium roseum</name>
    <dbReference type="NCBI Taxonomy" id="29856"/>
    <lineage>
        <taxon>Eukaryota</taxon>
        <taxon>Fungi</taxon>
        <taxon>Dikarya</taxon>
        <taxon>Ascomycota</taxon>
        <taxon>Pezizomycotina</taxon>
        <taxon>Sordariomycetes</taxon>
        <taxon>Hypocreomycetidae</taxon>
        <taxon>Hypocreales</taxon>
        <taxon>Bionectriaceae</taxon>
        <taxon>Clonostachys</taxon>
    </lineage>
</organism>
<feature type="transmembrane region" description="Helical" evidence="8">
    <location>
        <begin position="159"/>
        <end position="183"/>
    </location>
</feature>
<feature type="compositionally biased region" description="Basic and acidic residues" evidence="7">
    <location>
        <begin position="9"/>
        <end position="26"/>
    </location>
</feature>
<dbReference type="GO" id="GO:0015171">
    <property type="term" value="F:amino acid transmembrane transporter activity"/>
    <property type="evidence" value="ECO:0007669"/>
    <property type="project" value="TreeGrafter"/>
</dbReference>
<reference evidence="10" key="1">
    <citation type="submission" date="2015-01" db="EMBL/GenBank/DDBJ databases">
        <authorList>
            <person name="Durling Mikael"/>
        </authorList>
    </citation>
    <scope>NUCLEOTIDE SEQUENCE</scope>
</reference>
<feature type="transmembrane region" description="Helical" evidence="8">
    <location>
        <begin position="189"/>
        <end position="212"/>
    </location>
</feature>
<evidence type="ECO:0000256" key="4">
    <source>
        <dbReference type="ARBA" id="ARBA00022970"/>
    </source>
</evidence>
<feature type="transmembrane region" description="Helical" evidence="8">
    <location>
        <begin position="283"/>
        <end position="304"/>
    </location>
</feature>
<feature type="region of interest" description="Disordered" evidence="7">
    <location>
        <begin position="1"/>
        <end position="26"/>
    </location>
</feature>
<keyword evidence="3 8" id="KW-0812">Transmembrane</keyword>
<evidence type="ECO:0000259" key="9">
    <source>
        <dbReference type="Pfam" id="PF00324"/>
    </source>
</evidence>
<sequence length="566" mass="62690">MSGGSTSSQHEKESPGEMHSDLKRAETKAESVINGNVVATNDHLQRHIGNRQVQLIAIGGSIGTATFVSIGTGLARGGPVSLVLAYTLYSCMLGLVNNSMAEMSVYMPTTGAFIRLAGHWVDEAFGFMAGWNFFLYEAFLIPFEISALNLVLTYWRDDIPVAAVVAACIVLYFAINVLTVKWFGESEFWLASGKVLLIIICFSFTFITMCGGNPQRDAYGFRYWKNPGPFAEYQSTGDLGKFEGFLAALWSAAFTVVGPEYVSMVAGECELPRVYLKKAFKTTYIRFGIFFIGSALTVSVVIPYNEKTLVAIQNGGSGGGTASASPYVIAMNNLGVSVLPHVTNALLVTSIFSAGNAYTYYGSRSLYSLALEGQAPKFFRKTTKQGVPIYCLLAIMLFPCLAFLNVSSSSAKVLTWFTNLITAAQIIDYVIICITYIFFYRALKAQGIDRRTLPYYGYFQPYCAWIGGIFLFTVVCVYGYTVYKPGAFAIDAFFTYYFMLLLAPVTYLGWKFVKKTKLIKPEEADLIWEKPNIDAYEAMYEGEPTGFLKDVGNMFRFRRRKNQSNA</sequence>
<feature type="transmembrane region" description="Helical" evidence="8">
    <location>
        <begin position="55"/>
        <end position="74"/>
    </location>
</feature>
<feature type="domain" description="Amino acid permease/ SLC12A" evidence="9">
    <location>
        <begin position="53"/>
        <end position="517"/>
    </location>
</feature>
<dbReference type="Pfam" id="PF00324">
    <property type="entry name" value="AA_permease"/>
    <property type="match status" value="1"/>
</dbReference>